<dbReference type="EMBL" id="CACRXK020023885">
    <property type="protein sequence ID" value="CAB4038165.1"/>
    <property type="molecule type" value="Genomic_DNA"/>
</dbReference>
<accession>A0A7D9LSG6</accession>
<proteinExistence type="predicted"/>
<dbReference type="OrthoDB" id="5988716at2759"/>
<evidence type="ECO:0000313" key="1">
    <source>
        <dbReference type="EMBL" id="CAB4038165.1"/>
    </source>
</evidence>
<protein>
    <submittedName>
        <fullName evidence="1">Uncharacterized protein</fullName>
    </submittedName>
</protein>
<dbReference type="Proteomes" id="UP001152795">
    <property type="component" value="Unassembled WGS sequence"/>
</dbReference>
<sequence length="300" mass="35158">MYDVKGWLKEINPQLHNITNSHIFVIEKNEAGDVVLRYKNWSRCEKWKPAKNPNKAMLLLKKEVSVPKSVPNLVPSSPDNVDMERLKRDIPKFLDNSRIITADQRLWWSQFFERSKEIYQAEILNQSSTWLLDELKLVKSRSYTNDNPNNPAVPLQDTEGGLSVPDKVPDEITDMVNKQFAEIPEVYTGLYVRPSRVTHVDDIWEHVVVGGFVAISLLGYDKTPVIGKVIEKSQDKILIEYWKGSWNKKWQPWKERGQLWTDELSKDCIYLTAFELQDSKLHPETKRQMRDFMSRERNKQ</sequence>
<name>A0A7D9LSG6_PARCT</name>
<dbReference type="AlphaFoldDB" id="A0A7D9LSG6"/>
<gene>
    <name evidence="1" type="ORF">PACLA_8A048105</name>
</gene>
<organism evidence="1 2">
    <name type="scientific">Paramuricea clavata</name>
    <name type="common">Red gorgonian</name>
    <name type="synonym">Violescent sea-whip</name>
    <dbReference type="NCBI Taxonomy" id="317549"/>
    <lineage>
        <taxon>Eukaryota</taxon>
        <taxon>Metazoa</taxon>
        <taxon>Cnidaria</taxon>
        <taxon>Anthozoa</taxon>
        <taxon>Octocorallia</taxon>
        <taxon>Malacalcyonacea</taxon>
        <taxon>Plexauridae</taxon>
        <taxon>Paramuricea</taxon>
    </lineage>
</organism>
<keyword evidence="2" id="KW-1185">Reference proteome</keyword>
<reference evidence="1" key="1">
    <citation type="submission" date="2020-04" db="EMBL/GenBank/DDBJ databases">
        <authorList>
            <person name="Alioto T."/>
            <person name="Alioto T."/>
            <person name="Gomez Garrido J."/>
        </authorList>
    </citation>
    <scope>NUCLEOTIDE SEQUENCE</scope>
    <source>
        <strain evidence="1">A484AB</strain>
    </source>
</reference>
<evidence type="ECO:0000313" key="2">
    <source>
        <dbReference type="Proteomes" id="UP001152795"/>
    </source>
</evidence>
<comment type="caution">
    <text evidence="1">The sequence shown here is derived from an EMBL/GenBank/DDBJ whole genome shotgun (WGS) entry which is preliminary data.</text>
</comment>